<proteinExistence type="predicted"/>
<dbReference type="Proteomes" id="UP000028981">
    <property type="component" value="Unassembled WGS sequence"/>
</dbReference>
<evidence type="ECO:0000313" key="2">
    <source>
        <dbReference type="Proteomes" id="UP000028981"/>
    </source>
</evidence>
<dbReference type="AlphaFoldDB" id="A0A087LWG4"/>
<sequence length="109" mass="12590">MSRTLADLTALAARVSDMYERETGVRRDDDWYALKMQEELGELIAEHLRLSGRGRRKNFTDAEIIEARDDEAADLLAFLLLYARHNGIDLEAALDRKWFSYLRADKENG</sequence>
<dbReference type="RefSeq" id="WP_035087197.1">
    <property type="nucleotide sequence ID" value="NZ_JQGC01000033.1"/>
</dbReference>
<dbReference type="EMBL" id="JQGC01000033">
    <property type="protein sequence ID" value="KFL28967.1"/>
    <property type="molecule type" value="Genomic_DNA"/>
</dbReference>
<reference evidence="1 2" key="1">
    <citation type="submission" date="2014-08" db="EMBL/GenBank/DDBJ databases">
        <authorList>
            <person name="Hassan Y.I."/>
            <person name="Lepp D."/>
            <person name="Zhou T."/>
        </authorList>
    </citation>
    <scope>NUCLEOTIDE SEQUENCE [LARGE SCALE GENOMIC DNA]</scope>
    <source>
        <strain evidence="1 2">IFO13584</strain>
    </source>
</reference>
<dbReference type="Gene3D" id="1.10.287.1080">
    <property type="entry name" value="MazG-like"/>
    <property type="match status" value="1"/>
</dbReference>
<name>A0A087LWG4_9HYPH</name>
<protein>
    <recommendedName>
        <fullName evidence="3">Phosphoribosyl-ATP pyrophosphohydrolase</fullName>
    </recommendedName>
</protein>
<evidence type="ECO:0008006" key="3">
    <source>
        <dbReference type="Google" id="ProtNLM"/>
    </source>
</evidence>
<organism evidence="1 2">
    <name type="scientific">Devosia riboflavina</name>
    <dbReference type="NCBI Taxonomy" id="46914"/>
    <lineage>
        <taxon>Bacteria</taxon>
        <taxon>Pseudomonadati</taxon>
        <taxon>Pseudomonadota</taxon>
        <taxon>Alphaproteobacteria</taxon>
        <taxon>Hyphomicrobiales</taxon>
        <taxon>Devosiaceae</taxon>
        <taxon>Devosia</taxon>
    </lineage>
</organism>
<evidence type="ECO:0000313" key="1">
    <source>
        <dbReference type="EMBL" id="KFL28967.1"/>
    </source>
</evidence>
<dbReference type="SUPFAM" id="SSF101386">
    <property type="entry name" value="all-alpha NTP pyrophosphatases"/>
    <property type="match status" value="1"/>
</dbReference>
<comment type="caution">
    <text evidence="1">The sequence shown here is derived from an EMBL/GenBank/DDBJ whole genome shotgun (WGS) entry which is preliminary data.</text>
</comment>
<dbReference type="STRING" id="46914.JP75_23480"/>
<gene>
    <name evidence="1" type="ORF">JP75_23480</name>
</gene>
<accession>A0A087LWG4</accession>
<keyword evidence="2" id="KW-1185">Reference proteome</keyword>